<dbReference type="Proteomes" id="UP001370490">
    <property type="component" value="Unassembled WGS sequence"/>
</dbReference>
<gene>
    <name evidence="8" type="ORF">RJ641_035941</name>
</gene>
<comment type="caution">
    <text evidence="8">The sequence shown here is derived from an EMBL/GenBank/DDBJ whole genome shotgun (WGS) entry which is preliminary data.</text>
</comment>
<evidence type="ECO:0000256" key="6">
    <source>
        <dbReference type="PROSITE-ProRule" id="PRU00331"/>
    </source>
</evidence>
<dbReference type="PANTHER" id="PTHR13291:SF0">
    <property type="entry name" value="JOSEPHIN-LIKE PROTEIN"/>
    <property type="match status" value="1"/>
</dbReference>
<dbReference type="EMBL" id="JBAMMX010000009">
    <property type="protein sequence ID" value="KAK6933047.1"/>
    <property type="molecule type" value="Genomic_DNA"/>
</dbReference>
<keyword evidence="3" id="KW-0645">Protease</keyword>
<evidence type="ECO:0000256" key="3">
    <source>
        <dbReference type="ARBA" id="ARBA00022670"/>
    </source>
</evidence>
<evidence type="ECO:0000256" key="5">
    <source>
        <dbReference type="ARBA" id="ARBA00022801"/>
    </source>
</evidence>
<feature type="active site" evidence="6">
    <location>
        <position position="134"/>
    </location>
</feature>
<feature type="active site" evidence="6">
    <location>
        <position position="18"/>
    </location>
</feature>
<dbReference type="SMART" id="SM01246">
    <property type="entry name" value="Josephin"/>
    <property type="match status" value="1"/>
</dbReference>
<feature type="active site" evidence="6">
    <location>
        <position position="149"/>
    </location>
</feature>
<dbReference type="GO" id="GO:0004843">
    <property type="term" value="F:cysteine-type deubiquitinase activity"/>
    <property type="evidence" value="ECO:0007669"/>
    <property type="project" value="UniProtKB-EC"/>
</dbReference>
<dbReference type="EC" id="3.4.19.12" evidence="2"/>
<protein>
    <recommendedName>
        <fullName evidence="2">ubiquitinyl hydrolase 1</fullName>
        <ecNumber evidence="2">3.4.19.12</ecNumber>
    </recommendedName>
</protein>
<dbReference type="Gene3D" id="3.90.70.40">
    <property type="match status" value="1"/>
</dbReference>
<evidence type="ECO:0000256" key="2">
    <source>
        <dbReference type="ARBA" id="ARBA00012759"/>
    </source>
</evidence>
<organism evidence="8 9">
    <name type="scientific">Dillenia turbinata</name>
    <dbReference type="NCBI Taxonomy" id="194707"/>
    <lineage>
        <taxon>Eukaryota</taxon>
        <taxon>Viridiplantae</taxon>
        <taxon>Streptophyta</taxon>
        <taxon>Embryophyta</taxon>
        <taxon>Tracheophyta</taxon>
        <taxon>Spermatophyta</taxon>
        <taxon>Magnoliopsida</taxon>
        <taxon>eudicotyledons</taxon>
        <taxon>Gunneridae</taxon>
        <taxon>Pentapetalae</taxon>
        <taxon>Dilleniales</taxon>
        <taxon>Dilleniaceae</taxon>
        <taxon>Dillenia</taxon>
    </lineage>
</organism>
<evidence type="ECO:0000256" key="4">
    <source>
        <dbReference type="ARBA" id="ARBA00022786"/>
    </source>
</evidence>
<reference evidence="8 9" key="1">
    <citation type="submission" date="2023-12" db="EMBL/GenBank/DDBJ databases">
        <title>A high-quality genome assembly for Dillenia turbinata (Dilleniales).</title>
        <authorList>
            <person name="Chanderbali A."/>
        </authorList>
    </citation>
    <scope>NUCLEOTIDE SEQUENCE [LARGE SCALE GENOMIC DNA]</scope>
    <source>
        <strain evidence="8">LSX21</strain>
        <tissue evidence="8">Leaf</tissue>
    </source>
</reference>
<keyword evidence="5 6" id="KW-0378">Hydrolase</keyword>
<name>A0AAN8ZCR8_9MAGN</name>
<evidence type="ECO:0000313" key="8">
    <source>
        <dbReference type="EMBL" id="KAK6933047.1"/>
    </source>
</evidence>
<dbReference type="AlphaFoldDB" id="A0AAN8ZCR8"/>
<comment type="catalytic activity">
    <reaction evidence="1">
        <text>Thiol-dependent hydrolysis of ester, thioester, amide, peptide and isopeptide bonds formed by the C-terminal Gly of ubiquitin (a 76-residue protein attached to proteins as an intracellular targeting signal).</text>
        <dbReference type="EC" id="3.4.19.12"/>
    </reaction>
</comment>
<accession>A0AAN8ZCR8</accession>
<sequence length="186" mass="21157">MEEPNTQIYHEGQKLQFCLLHALNNLFQEKDTFTRAELNTISENLLAQDPEKPNWTPFSFVFKPHHNSLTGNYDVNVLIAALESKSKTVIWHDRRNDVSSINFDGSESGDGKSLMGIVINVPVRKFGGIWRSRHWVTIRKVGSVWYNLDSDFVEPQAFRDANELKEFLGACIGVGAEVFLVMNGKE</sequence>
<evidence type="ECO:0000313" key="9">
    <source>
        <dbReference type="Proteomes" id="UP001370490"/>
    </source>
</evidence>
<dbReference type="PROSITE" id="PS50957">
    <property type="entry name" value="JOSEPHIN"/>
    <property type="match status" value="1"/>
</dbReference>
<dbReference type="PANTHER" id="PTHR13291">
    <property type="entry name" value="JOSEPHIN 1, 2"/>
    <property type="match status" value="1"/>
</dbReference>
<evidence type="ECO:0000259" key="7">
    <source>
        <dbReference type="PROSITE" id="PS50957"/>
    </source>
</evidence>
<keyword evidence="4" id="KW-0833">Ubl conjugation pathway</keyword>
<dbReference type="InterPro" id="IPR040053">
    <property type="entry name" value="JOSD1/2"/>
</dbReference>
<dbReference type="GO" id="GO:0016579">
    <property type="term" value="P:protein deubiquitination"/>
    <property type="evidence" value="ECO:0007669"/>
    <property type="project" value="InterPro"/>
</dbReference>
<keyword evidence="9" id="KW-1185">Reference proteome</keyword>
<dbReference type="GO" id="GO:0006508">
    <property type="term" value="P:proteolysis"/>
    <property type="evidence" value="ECO:0007669"/>
    <property type="project" value="UniProtKB-KW"/>
</dbReference>
<dbReference type="Pfam" id="PF02099">
    <property type="entry name" value="Josephin"/>
    <property type="match status" value="1"/>
</dbReference>
<evidence type="ECO:0000256" key="1">
    <source>
        <dbReference type="ARBA" id="ARBA00000707"/>
    </source>
</evidence>
<dbReference type="InterPro" id="IPR006155">
    <property type="entry name" value="Josephin"/>
</dbReference>
<proteinExistence type="predicted"/>
<feature type="domain" description="Josephin" evidence="7">
    <location>
        <begin position="5"/>
        <end position="186"/>
    </location>
</feature>